<evidence type="ECO:0000259" key="3">
    <source>
        <dbReference type="Pfam" id="PF17168"/>
    </source>
</evidence>
<accession>A0A9D1YMN7</accession>
<evidence type="ECO:0000259" key="1">
    <source>
        <dbReference type="Pfam" id="PF16334"/>
    </source>
</evidence>
<dbReference type="SUPFAM" id="SSF48208">
    <property type="entry name" value="Six-hairpin glycosidases"/>
    <property type="match status" value="1"/>
</dbReference>
<feature type="domain" description="DUF4964" evidence="1">
    <location>
        <begin position="5"/>
        <end position="60"/>
    </location>
</feature>
<feature type="domain" description="Glutaminase A N-terminal" evidence="3">
    <location>
        <begin position="75"/>
        <end position="192"/>
    </location>
</feature>
<dbReference type="EMBL" id="DXDD01000044">
    <property type="protein sequence ID" value="HIY59735.1"/>
    <property type="molecule type" value="Genomic_DNA"/>
</dbReference>
<reference evidence="4" key="2">
    <citation type="submission" date="2021-04" db="EMBL/GenBank/DDBJ databases">
        <authorList>
            <person name="Gilroy R."/>
        </authorList>
    </citation>
    <scope>NUCLEOTIDE SEQUENCE</scope>
    <source>
        <strain evidence="4">ChiSxjej3B15-24422</strain>
    </source>
</reference>
<feature type="domain" description="Glutaminase A N-terminal" evidence="3">
    <location>
        <begin position="212"/>
        <end position="271"/>
    </location>
</feature>
<dbReference type="GO" id="GO:0005975">
    <property type="term" value="P:carbohydrate metabolic process"/>
    <property type="evidence" value="ECO:0007669"/>
    <property type="project" value="InterPro"/>
</dbReference>
<dbReference type="PANTHER" id="PTHR31987">
    <property type="entry name" value="GLUTAMINASE A-RELATED"/>
    <property type="match status" value="1"/>
</dbReference>
<proteinExistence type="predicted"/>
<evidence type="ECO:0000313" key="4">
    <source>
        <dbReference type="EMBL" id="HIY59735.1"/>
    </source>
</evidence>
<dbReference type="Pfam" id="PF16334">
    <property type="entry name" value="DUF4964"/>
    <property type="match status" value="1"/>
</dbReference>
<reference evidence="4" key="1">
    <citation type="journal article" date="2021" name="PeerJ">
        <title>Extensive microbial diversity within the chicken gut microbiome revealed by metagenomics and culture.</title>
        <authorList>
            <person name="Gilroy R."/>
            <person name="Ravi A."/>
            <person name="Getino M."/>
            <person name="Pursley I."/>
            <person name="Horton D.L."/>
            <person name="Alikhan N.F."/>
            <person name="Baker D."/>
            <person name="Gharbi K."/>
            <person name="Hall N."/>
            <person name="Watson M."/>
            <person name="Adriaenssens E.M."/>
            <person name="Foster-Nyarko E."/>
            <person name="Jarju S."/>
            <person name="Secka A."/>
            <person name="Antonio M."/>
            <person name="Oren A."/>
            <person name="Chaudhuri R.R."/>
            <person name="La Ragione R."/>
            <person name="Hildebrand F."/>
            <person name="Pallen M.J."/>
        </authorList>
    </citation>
    <scope>NUCLEOTIDE SEQUENCE</scope>
    <source>
        <strain evidence="4">ChiSxjej3B15-24422</strain>
    </source>
</reference>
<dbReference type="InterPro" id="IPR033433">
    <property type="entry name" value="GtaA_N"/>
</dbReference>
<sequence>MKVKRAASIPLVLHDPYFSIWSGADHLYDADPEHWCGARQQMRGYVTVDGTVSCFLGDREYHEAIPQKEVEVTPTSTEYRFENEKIILTVRFTSPLLADDPVLVSRPCTYVDFAVERKTDCEVHVDFLASSDLVQSRKEPLVGGTGSREKTEGEPAFSYAWMGNAFQRPLGNSGDHVTIDWGYAYLAAEEGELFYDEKNGNLRCRLSLGTEKRRAGLVIAYDDLLSINYFGQWRKAYWTLRYADILEAVGASLADREAVLARAEALDEELVRKAEEAGGEDYALLCCFAYRHAFAAHKLITDEEGNLIFLSKENDSNGCIGTVDVSYPSVPLFLLFDTEYVKGMLRPVFRFADCPVWEYDFAPHDVGRYPYAWGQVYGLSWEKRRQYSGEQGAVYPPLYFWPAGSDIYDHRYQMPVEECGNMLILTEAVCMLDGKGDFAAPYMETLKQWTQYLIRYGADPGEQLCTDDFAGHLSHNVNLSAKAILGIEAYARLAGRFGRKEEAQEYHRLAQEMAADWEKRARADGHYALAFGKPDSWSLKYNLVWDRFFGSGLFSDEVYEKELDWYVKKTNEYGVPLDSRRDYTKSDWILWCAAMAKDRETSQKLIAPVAHFLQNTGSRVPFSDWYETVTGEYCHFIARSVQGGLFMPILMREKSEAAAKE</sequence>
<feature type="domain" description="Glutaminase A central" evidence="2">
    <location>
        <begin position="279"/>
        <end position="647"/>
    </location>
</feature>
<dbReference type="Pfam" id="PF17168">
    <property type="entry name" value="DUF5127"/>
    <property type="match status" value="2"/>
</dbReference>
<evidence type="ECO:0000313" key="5">
    <source>
        <dbReference type="Proteomes" id="UP000824007"/>
    </source>
</evidence>
<gene>
    <name evidence="4" type="ORF">H9831_03495</name>
</gene>
<comment type="caution">
    <text evidence="4">The sequence shown here is derived from an EMBL/GenBank/DDBJ whole genome shotgun (WGS) entry which is preliminary data.</text>
</comment>
<dbReference type="Proteomes" id="UP000824007">
    <property type="component" value="Unassembled WGS sequence"/>
</dbReference>
<dbReference type="InterPro" id="IPR052743">
    <property type="entry name" value="Glutaminase_GtaA"/>
</dbReference>
<evidence type="ECO:0000259" key="2">
    <source>
        <dbReference type="Pfam" id="PF16335"/>
    </source>
</evidence>
<organism evidence="4 5">
    <name type="scientific">Candidatus Eisenbergiella pullistercoris</name>
    <dbReference type="NCBI Taxonomy" id="2838555"/>
    <lineage>
        <taxon>Bacteria</taxon>
        <taxon>Bacillati</taxon>
        <taxon>Bacillota</taxon>
        <taxon>Clostridia</taxon>
        <taxon>Lachnospirales</taxon>
        <taxon>Lachnospiraceae</taxon>
        <taxon>Eisenbergiella</taxon>
    </lineage>
</organism>
<protein>
    <submittedName>
        <fullName evidence="4">DUF4965 domain-containing protein</fullName>
    </submittedName>
</protein>
<dbReference type="PANTHER" id="PTHR31987:SF1">
    <property type="entry name" value="GLUTAMINASE A"/>
    <property type="match status" value="1"/>
</dbReference>
<name>A0A9D1YMN7_9FIRM</name>
<dbReference type="InterPro" id="IPR032515">
    <property type="entry name" value="DUF4964"/>
</dbReference>
<dbReference type="InterPro" id="IPR032514">
    <property type="entry name" value="GtaA_central"/>
</dbReference>
<dbReference type="InterPro" id="IPR008928">
    <property type="entry name" value="6-hairpin_glycosidase_sf"/>
</dbReference>
<dbReference type="Pfam" id="PF16335">
    <property type="entry name" value="GtaA_6_Hairpin"/>
    <property type="match status" value="1"/>
</dbReference>
<dbReference type="AlphaFoldDB" id="A0A9D1YMN7"/>